<dbReference type="InParanoid" id="T0R0Q2"/>
<keyword evidence="4" id="KW-1185">Reference proteome</keyword>
<evidence type="ECO:0008006" key="5">
    <source>
        <dbReference type="Google" id="ProtNLM"/>
    </source>
</evidence>
<accession>T0R0Q2</accession>
<evidence type="ECO:0000313" key="3">
    <source>
        <dbReference type="EMBL" id="EQC40511.1"/>
    </source>
</evidence>
<organism evidence="3 4">
    <name type="scientific">Saprolegnia diclina (strain VS20)</name>
    <dbReference type="NCBI Taxonomy" id="1156394"/>
    <lineage>
        <taxon>Eukaryota</taxon>
        <taxon>Sar</taxon>
        <taxon>Stramenopiles</taxon>
        <taxon>Oomycota</taxon>
        <taxon>Saprolegniomycetes</taxon>
        <taxon>Saprolegniales</taxon>
        <taxon>Saprolegniaceae</taxon>
        <taxon>Saprolegnia</taxon>
    </lineage>
</organism>
<proteinExistence type="predicted"/>
<reference evidence="3 4" key="1">
    <citation type="submission" date="2012-04" db="EMBL/GenBank/DDBJ databases">
        <title>The Genome Sequence of Saprolegnia declina VS20.</title>
        <authorList>
            <consortium name="The Broad Institute Genome Sequencing Platform"/>
            <person name="Russ C."/>
            <person name="Nusbaum C."/>
            <person name="Tyler B."/>
            <person name="van West P."/>
            <person name="Dieguez-Uribeondo J."/>
            <person name="de Bruijn I."/>
            <person name="Tripathy S."/>
            <person name="Jiang R."/>
            <person name="Young S.K."/>
            <person name="Zeng Q."/>
            <person name="Gargeya S."/>
            <person name="Fitzgerald M."/>
            <person name="Haas B."/>
            <person name="Abouelleil A."/>
            <person name="Alvarado L."/>
            <person name="Arachchi H.M."/>
            <person name="Berlin A."/>
            <person name="Chapman S.B."/>
            <person name="Goldberg J."/>
            <person name="Griggs A."/>
            <person name="Gujja S."/>
            <person name="Hansen M."/>
            <person name="Howarth C."/>
            <person name="Imamovic A."/>
            <person name="Larimer J."/>
            <person name="McCowen C."/>
            <person name="Montmayeur A."/>
            <person name="Murphy C."/>
            <person name="Neiman D."/>
            <person name="Pearson M."/>
            <person name="Priest M."/>
            <person name="Roberts A."/>
            <person name="Saif S."/>
            <person name="Shea T."/>
            <person name="Sisk P."/>
            <person name="Sykes S."/>
            <person name="Wortman J."/>
            <person name="Nusbaum C."/>
            <person name="Birren B."/>
        </authorList>
    </citation>
    <scope>NUCLEOTIDE SEQUENCE [LARGE SCALE GENOMIC DNA]</scope>
    <source>
        <strain evidence="3 4">VS20</strain>
    </source>
</reference>
<dbReference type="EMBL" id="JH767136">
    <property type="protein sequence ID" value="EQC40511.1"/>
    <property type="molecule type" value="Genomic_DNA"/>
</dbReference>
<dbReference type="CDD" id="cd00167">
    <property type="entry name" value="SANT"/>
    <property type="match status" value="1"/>
</dbReference>
<dbReference type="VEuPathDB" id="FungiDB:SDRG_02402"/>
<dbReference type="PROSITE" id="PS51294">
    <property type="entry name" value="HTH_MYB"/>
    <property type="match status" value="1"/>
</dbReference>
<dbReference type="AlphaFoldDB" id="T0R0Q2"/>
<feature type="domain" description="HTH myb-type" evidence="2">
    <location>
        <begin position="64"/>
        <end position="120"/>
    </location>
</feature>
<dbReference type="STRING" id="1156394.T0R0Q2"/>
<gene>
    <name evidence="3" type="ORF">SDRG_02402</name>
</gene>
<dbReference type="OrthoDB" id="2143914at2759"/>
<dbReference type="InterPro" id="IPR017930">
    <property type="entry name" value="Myb_dom"/>
</dbReference>
<evidence type="ECO:0000259" key="1">
    <source>
        <dbReference type="PROSITE" id="PS50090"/>
    </source>
</evidence>
<protein>
    <recommendedName>
        <fullName evidence="5">Myb-like domain-containing protein</fullName>
    </recommendedName>
</protein>
<dbReference type="SMART" id="SM00717">
    <property type="entry name" value="SANT"/>
    <property type="match status" value="1"/>
</dbReference>
<dbReference type="GeneID" id="19943129"/>
<dbReference type="InterPro" id="IPR001005">
    <property type="entry name" value="SANT/Myb"/>
</dbReference>
<dbReference type="PROSITE" id="PS50090">
    <property type="entry name" value="MYB_LIKE"/>
    <property type="match status" value="1"/>
</dbReference>
<dbReference type="Proteomes" id="UP000030762">
    <property type="component" value="Unassembled WGS sequence"/>
</dbReference>
<sequence length="347" mass="39787">MRPRDDKNWDELLTALIEANFRIDERELFCYWTIEWEAVTKFIRIFFPNAKREQLYQRWYRTLEPGLITGRYTDDETKLLCDLVAHYGGGKIDWGAIKRIMRRSTKSLRDRYNKYARNSLVRSRFEPAECDVIEAGCTAGHNQKRITDDLNTLLRQRSDLARSVGEKHGIEKPMRSVVDVENYLKTLASYKRRSNAGRPGSAKKARHLEEQKTAACAANDSMLDVANLLEMFCLDLPDLQDAESSLDEIALIDWPSHESDTMRHWFDEEPGPVAPSTHFGVHANVDLYAPCSQVPRDASVEPVDAEPASRHLFANLQRPSADVDLDSLEMLLTRIAQHHVALPTSTW</sequence>
<dbReference type="SUPFAM" id="SSF46689">
    <property type="entry name" value="Homeodomain-like"/>
    <property type="match status" value="1"/>
</dbReference>
<evidence type="ECO:0000259" key="2">
    <source>
        <dbReference type="PROSITE" id="PS51294"/>
    </source>
</evidence>
<dbReference type="Pfam" id="PF00249">
    <property type="entry name" value="Myb_DNA-binding"/>
    <property type="match status" value="1"/>
</dbReference>
<dbReference type="Gene3D" id="1.10.10.60">
    <property type="entry name" value="Homeodomain-like"/>
    <property type="match status" value="1"/>
</dbReference>
<dbReference type="RefSeq" id="XP_008606210.1">
    <property type="nucleotide sequence ID" value="XM_008607988.1"/>
</dbReference>
<name>T0R0Q2_SAPDV</name>
<dbReference type="InterPro" id="IPR009057">
    <property type="entry name" value="Homeodomain-like_sf"/>
</dbReference>
<evidence type="ECO:0000313" key="4">
    <source>
        <dbReference type="Proteomes" id="UP000030762"/>
    </source>
</evidence>
<feature type="domain" description="Myb-like" evidence="1">
    <location>
        <begin position="64"/>
        <end position="116"/>
    </location>
</feature>